<gene>
    <name evidence="2" type="ORF">QO011_005069</name>
</gene>
<reference evidence="2 3" key="1">
    <citation type="submission" date="2023-07" db="EMBL/GenBank/DDBJ databases">
        <title>Genomic Encyclopedia of Type Strains, Phase IV (KMG-IV): sequencing the most valuable type-strain genomes for metagenomic binning, comparative biology and taxonomic classification.</title>
        <authorList>
            <person name="Goeker M."/>
        </authorList>
    </citation>
    <scope>NUCLEOTIDE SEQUENCE [LARGE SCALE GENOMIC DNA]</scope>
    <source>
        <strain evidence="2 3">DSM 19619</strain>
    </source>
</reference>
<dbReference type="RefSeq" id="WP_307278209.1">
    <property type="nucleotide sequence ID" value="NZ_JAUSVX010000011.1"/>
</dbReference>
<feature type="transmembrane region" description="Helical" evidence="1">
    <location>
        <begin position="216"/>
        <end position="236"/>
    </location>
</feature>
<keyword evidence="1" id="KW-1133">Transmembrane helix</keyword>
<evidence type="ECO:0000256" key="1">
    <source>
        <dbReference type="SAM" id="Phobius"/>
    </source>
</evidence>
<dbReference type="Proteomes" id="UP001242480">
    <property type="component" value="Unassembled WGS sequence"/>
</dbReference>
<keyword evidence="1" id="KW-0812">Transmembrane</keyword>
<accession>A0ABU0JCN2</accession>
<proteinExistence type="predicted"/>
<dbReference type="Pfam" id="PF14023">
    <property type="entry name" value="Bestrophin-like"/>
    <property type="match status" value="1"/>
</dbReference>
<evidence type="ECO:0000313" key="3">
    <source>
        <dbReference type="Proteomes" id="UP001242480"/>
    </source>
</evidence>
<comment type="caution">
    <text evidence="2">The sequence shown here is derived from an EMBL/GenBank/DDBJ whole genome shotgun (WGS) entry which is preliminary data.</text>
</comment>
<name>A0ABU0JCN2_9HYPH</name>
<dbReference type="InterPro" id="IPR025333">
    <property type="entry name" value="DUF4239"/>
</dbReference>
<keyword evidence="3" id="KW-1185">Reference proteome</keyword>
<feature type="transmembrane region" description="Helical" evidence="1">
    <location>
        <begin position="188"/>
        <end position="209"/>
    </location>
</feature>
<dbReference type="EMBL" id="JAUSVX010000011">
    <property type="protein sequence ID" value="MDQ0472040.1"/>
    <property type="molecule type" value="Genomic_DNA"/>
</dbReference>
<evidence type="ECO:0000313" key="2">
    <source>
        <dbReference type="EMBL" id="MDQ0472040.1"/>
    </source>
</evidence>
<protein>
    <submittedName>
        <fullName evidence="2">Small-conductance mechanosensitive channel</fullName>
    </submittedName>
</protein>
<organism evidence="2 3">
    <name type="scientific">Labrys wisconsinensis</name>
    <dbReference type="NCBI Taxonomy" id="425677"/>
    <lineage>
        <taxon>Bacteria</taxon>
        <taxon>Pseudomonadati</taxon>
        <taxon>Pseudomonadota</taxon>
        <taxon>Alphaproteobacteria</taxon>
        <taxon>Hyphomicrobiales</taxon>
        <taxon>Xanthobacteraceae</taxon>
        <taxon>Labrys</taxon>
    </lineage>
</organism>
<keyword evidence="1" id="KW-0472">Membrane</keyword>
<sequence length="265" mass="28788">MTPDMIYQYPTWAIGLLVIGVAVVGSVLIELCARRLLPLELRRGHNDVAAAIFSIIGVTYAVLLAFVAMLAWEGFNRAKAASYAEASIVGDLYNLTAGLTDPEKMSVRKEVVAYARHVVAVEWPQQAEGRPPDLDSAHLDDLNRMALNPPLPNQADRDVRLLVLQALERLWNARHERLLAAQSTIPDIVWFVLIAGGTLTVSFGSFLGAPSVRMQIAMSAVLAASGALVLILIVALSNPFRGDFRVSTAPFEAALSRMETDAARQ</sequence>
<feature type="transmembrane region" description="Helical" evidence="1">
    <location>
        <begin position="12"/>
        <end position="37"/>
    </location>
</feature>
<feature type="transmembrane region" description="Helical" evidence="1">
    <location>
        <begin position="49"/>
        <end position="72"/>
    </location>
</feature>